<feature type="transmembrane region" description="Helical" evidence="6">
    <location>
        <begin position="326"/>
        <end position="347"/>
    </location>
</feature>
<feature type="transmembrane region" description="Helical" evidence="6">
    <location>
        <begin position="150"/>
        <end position="173"/>
    </location>
</feature>
<evidence type="ECO:0000256" key="6">
    <source>
        <dbReference type="SAM" id="Phobius"/>
    </source>
</evidence>
<keyword evidence="3 6" id="KW-0812">Transmembrane</keyword>
<evidence type="ECO:0000256" key="4">
    <source>
        <dbReference type="ARBA" id="ARBA00022989"/>
    </source>
</evidence>
<feature type="transmembrane region" description="Helical" evidence="6">
    <location>
        <begin position="385"/>
        <end position="406"/>
    </location>
</feature>
<feature type="transmembrane region" description="Helical" evidence="6">
    <location>
        <begin position="297"/>
        <end position="320"/>
    </location>
</feature>
<protein>
    <submittedName>
        <fullName evidence="7">Uncharacterized protein</fullName>
    </submittedName>
</protein>
<feature type="transmembrane region" description="Helical" evidence="6">
    <location>
        <begin position="445"/>
        <end position="464"/>
    </location>
</feature>
<feature type="transmembrane region" description="Helical" evidence="6">
    <location>
        <begin position="179"/>
        <end position="198"/>
    </location>
</feature>
<evidence type="ECO:0000256" key="1">
    <source>
        <dbReference type="ARBA" id="ARBA00004651"/>
    </source>
</evidence>
<feature type="transmembrane region" description="Helical" evidence="6">
    <location>
        <begin position="359"/>
        <end position="379"/>
    </location>
</feature>
<keyword evidence="2" id="KW-1003">Cell membrane</keyword>
<dbReference type="Proteomes" id="UP000260812">
    <property type="component" value="Unassembled WGS sequence"/>
</dbReference>
<dbReference type="InterPro" id="IPR002797">
    <property type="entry name" value="Polysacc_synth"/>
</dbReference>
<name>A0A3E3I0B0_9FIRM</name>
<evidence type="ECO:0000313" key="7">
    <source>
        <dbReference type="EMBL" id="RGE57665.1"/>
    </source>
</evidence>
<dbReference type="PANTHER" id="PTHR30250">
    <property type="entry name" value="PST FAMILY PREDICTED COLANIC ACID TRANSPORTER"/>
    <property type="match status" value="1"/>
</dbReference>
<reference evidence="7" key="1">
    <citation type="submission" date="2018-08" db="EMBL/GenBank/DDBJ databases">
        <title>A genome reference for cultivated species of the human gut microbiota.</title>
        <authorList>
            <person name="Zou Y."/>
            <person name="Xue W."/>
            <person name="Luo G."/>
        </authorList>
    </citation>
    <scope>NUCLEOTIDE SEQUENCE [LARGE SCALE GENOMIC DNA]</scope>
    <source>
        <strain evidence="7">TF05-5AC</strain>
    </source>
</reference>
<evidence type="ECO:0000256" key="3">
    <source>
        <dbReference type="ARBA" id="ARBA00022692"/>
    </source>
</evidence>
<keyword evidence="8" id="KW-1185">Reference proteome</keyword>
<sequence>MKLLKKIKNNRVVQAGMGYTVGNYFLKGINLLTMPIFARLMNTSDYGLFNVYMAYEGVFVILIGVTLHSSLKGAKYEFSNDYRSYVSSISIIPIIMLLFALVIVNVFSKAMIALLGLNIFVLNLLMIHSYCSALLQFYNADLSISYRYKSFLKISFFNTATNVFISLVLMITLFRDMKYAARIIGCVTPLVIISVYILSKIFSVEKPKFNKSFWKFGIKYSLPIVPHGLSQIVLSQFDRIMISTLVSVSAAGIYSFAFNINTIVQILVNSLDTVYGPWYYEKVEMKQFKQIKNISSLYIYFIWCVIVSIMLVAPEIVLILSGREYYESRIVVLPLLACTFFTFLYLLPSTTEYYLKKTWNIALATSCIAGLNIILNYIFIRKYGYVAGAYTTLFCYICYFIFHYLMAKKLMGKQQFKTLVIVVLSVLLFVFMAIAYLLLEMMICRFVILICFVIINAIIMLKLYKNEKFKGIMEEK</sequence>
<feature type="transmembrane region" description="Helical" evidence="6">
    <location>
        <begin position="52"/>
        <end position="71"/>
    </location>
</feature>
<comment type="subcellular location">
    <subcellularLocation>
        <location evidence="1">Cell membrane</location>
        <topology evidence="1">Multi-pass membrane protein</topology>
    </subcellularLocation>
</comment>
<evidence type="ECO:0000313" key="8">
    <source>
        <dbReference type="Proteomes" id="UP000260812"/>
    </source>
</evidence>
<comment type="caution">
    <text evidence="7">The sequence shown here is derived from an EMBL/GenBank/DDBJ whole genome shotgun (WGS) entry which is preliminary data.</text>
</comment>
<feature type="transmembrane region" description="Helical" evidence="6">
    <location>
        <begin position="110"/>
        <end position="138"/>
    </location>
</feature>
<keyword evidence="5 6" id="KW-0472">Membrane</keyword>
<keyword evidence="4 6" id="KW-1133">Transmembrane helix</keyword>
<evidence type="ECO:0000256" key="2">
    <source>
        <dbReference type="ARBA" id="ARBA00022475"/>
    </source>
</evidence>
<dbReference type="AlphaFoldDB" id="A0A3E3I0B0"/>
<dbReference type="GO" id="GO:0005886">
    <property type="term" value="C:plasma membrane"/>
    <property type="evidence" value="ECO:0007669"/>
    <property type="project" value="UniProtKB-SubCell"/>
</dbReference>
<feature type="transmembrane region" description="Helical" evidence="6">
    <location>
        <begin position="83"/>
        <end position="104"/>
    </location>
</feature>
<accession>A0A3E3I0B0</accession>
<organism evidence="7 8">
    <name type="scientific">Eisenbergiella massiliensis</name>
    <dbReference type="NCBI Taxonomy" id="1720294"/>
    <lineage>
        <taxon>Bacteria</taxon>
        <taxon>Bacillati</taxon>
        <taxon>Bacillota</taxon>
        <taxon>Clostridia</taxon>
        <taxon>Lachnospirales</taxon>
        <taxon>Lachnospiraceae</taxon>
        <taxon>Eisenbergiella</taxon>
    </lineage>
</organism>
<dbReference type="EMBL" id="QVLV01000014">
    <property type="protein sequence ID" value="RGE57665.1"/>
    <property type="molecule type" value="Genomic_DNA"/>
</dbReference>
<proteinExistence type="predicted"/>
<dbReference type="RefSeq" id="WP_117545124.1">
    <property type="nucleotide sequence ID" value="NZ_QVLV01000014.1"/>
</dbReference>
<dbReference type="Pfam" id="PF01943">
    <property type="entry name" value="Polysacc_synt"/>
    <property type="match status" value="1"/>
</dbReference>
<dbReference type="InterPro" id="IPR050833">
    <property type="entry name" value="Poly_Biosynth_Transport"/>
</dbReference>
<dbReference type="PANTHER" id="PTHR30250:SF11">
    <property type="entry name" value="O-ANTIGEN TRANSPORTER-RELATED"/>
    <property type="match status" value="1"/>
</dbReference>
<gene>
    <name evidence="7" type="ORF">DXC51_18360</name>
</gene>
<feature type="transmembrane region" description="Helical" evidence="6">
    <location>
        <begin position="418"/>
        <end position="439"/>
    </location>
</feature>
<evidence type="ECO:0000256" key="5">
    <source>
        <dbReference type="ARBA" id="ARBA00023136"/>
    </source>
</evidence>
<dbReference type="GeneID" id="97988778"/>